<dbReference type="PRINTS" id="PR00046">
    <property type="entry name" value="SIGMA70FCT"/>
</dbReference>
<dbReference type="InterPro" id="IPR050239">
    <property type="entry name" value="Sigma-70_RNA_pol_init_factors"/>
</dbReference>
<dbReference type="Pfam" id="PF00140">
    <property type="entry name" value="Sigma70_r1_2"/>
    <property type="match status" value="1"/>
</dbReference>
<evidence type="ECO:0000256" key="1">
    <source>
        <dbReference type="ARBA" id="ARBA00023015"/>
    </source>
</evidence>
<dbReference type="PROSITE" id="PS00715">
    <property type="entry name" value="SIGMA70_1"/>
    <property type="match status" value="1"/>
</dbReference>
<comment type="function">
    <text evidence="5">Sigma factors are initiation factors that promote the attachment of RNA polymerase to specific initiation sites and are then released.</text>
</comment>
<dbReference type="Pfam" id="PF04542">
    <property type="entry name" value="Sigma70_r2"/>
    <property type="match status" value="1"/>
</dbReference>
<dbReference type="Pfam" id="PF04545">
    <property type="entry name" value="Sigma70_r4"/>
    <property type="match status" value="1"/>
</dbReference>
<dbReference type="GO" id="GO:0016987">
    <property type="term" value="F:sigma factor activity"/>
    <property type="evidence" value="ECO:0007669"/>
    <property type="project" value="UniProtKB-KW"/>
</dbReference>
<dbReference type="InterPro" id="IPR013324">
    <property type="entry name" value="RNA_pol_sigma_r3/r4-like"/>
</dbReference>
<feature type="domain" description="RNA polymerase sigma-70" evidence="7">
    <location>
        <begin position="133"/>
        <end position="146"/>
    </location>
</feature>
<dbReference type="PANTHER" id="PTHR30603:SF47">
    <property type="entry name" value="RNA POLYMERASE SIGMA FACTOR SIGD, CHLOROPLASTIC"/>
    <property type="match status" value="1"/>
</dbReference>
<evidence type="ECO:0000259" key="7">
    <source>
        <dbReference type="PROSITE" id="PS00715"/>
    </source>
</evidence>
<evidence type="ECO:0000256" key="3">
    <source>
        <dbReference type="ARBA" id="ARBA00023125"/>
    </source>
</evidence>
<protein>
    <recommendedName>
        <fullName evidence="5">RNA polymerase sigma factor</fullName>
    </recommendedName>
</protein>
<name>A0A809RW40_9BACT</name>
<evidence type="ECO:0000256" key="4">
    <source>
        <dbReference type="ARBA" id="ARBA00023163"/>
    </source>
</evidence>
<dbReference type="InterPro" id="IPR036388">
    <property type="entry name" value="WH-like_DNA-bd_sf"/>
</dbReference>
<dbReference type="KEGG" id="npy:NPRO_16670"/>
<feature type="compositionally biased region" description="Acidic residues" evidence="6">
    <location>
        <begin position="39"/>
        <end position="71"/>
    </location>
</feature>
<gene>
    <name evidence="9" type="ORF">NPRO_16670</name>
</gene>
<dbReference type="Gene3D" id="1.10.601.10">
    <property type="entry name" value="RNA Polymerase Primary Sigma Factor"/>
    <property type="match status" value="1"/>
</dbReference>
<dbReference type="AlphaFoldDB" id="A0A809RW40"/>
<comment type="similarity">
    <text evidence="5">Belongs to the sigma-70 factor family.</text>
</comment>
<evidence type="ECO:0000259" key="8">
    <source>
        <dbReference type="PROSITE" id="PS00716"/>
    </source>
</evidence>
<keyword evidence="1 5" id="KW-0805">Transcription regulation</keyword>
<dbReference type="PROSITE" id="PS00716">
    <property type="entry name" value="SIGMA70_2"/>
    <property type="match status" value="1"/>
</dbReference>
<dbReference type="CDD" id="cd06171">
    <property type="entry name" value="Sigma70_r4"/>
    <property type="match status" value="1"/>
</dbReference>
<dbReference type="InterPro" id="IPR014284">
    <property type="entry name" value="RNA_pol_sigma-70_dom"/>
</dbReference>
<dbReference type="InterPro" id="IPR000943">
    <property type="entry name" value="RNA_pol_sigma70"/>
</dbReference>
<dbReference type="GO" id="GO:0003677">
    <property type="term" value="F:DNA binding"/>
    <property type="evidence" value="ECO:0007669"/>
    <property type="project" value="UniProtKB-KW"/>
</dbReference>
<reference evidence="9" key="1">
    <citation type="journal article" name="DNA Res.">
        <title>The physiological potential of anammox bacteria as revealed by their core genome structure.</title>
        <authorList>
            <person name="Okubo T."/>
            <person name="Toyoda A."/>
            <person name="Fukuhara K."/>
            <person name="Uchiyama I."/>
            <person name="Harigaya Y."/>
            <person name="Kuroiwa M."/>
            <person name="Suzuki T."/>
            <person name="Murakami Y."/>
            <person name="Suwa Y."/>
            <person name="Takami H."/>
        </authorList>
    </citation>
    <scope>NUCLEOTIDE SEQUENCE</scope>
    <source>
        <strain evidence="9">317325-2</strain>
    </source>
</reference>
<keyword evidence="4 5" id="KW-0804">Transcription</keyword>
<dbReference type="EMBL" id="AP021858">
    <property type="protein sequence ID" value="BBO24072.1"/>
    <property type="molecule type" value="Genomic_DNA"/>
</dbReference>
<dbReference type="PANTHER" id="PTHR30603">
    <property type="entry name" value="RNA POLYMERASE SIGMA FACTOR RPO"/>
    <property type="match status" value="1"/>
</dbReference>
<dbReference type="GO" id="GO:0006352">
    <property type="term" value="P:DNA-templated transcription initiation"/>
    <property type="evidence" value="ECO:0007669"/>
    <property type="project" value="InterPro"/>
</dbReference>
<keyword evidence="2 5" id="KW-0731">Sigma factor</keyword>
<keyword evidence="3 5" id="KW-0238">DNA-binding</keyword>
<evidence type="ECO:0000256" key="2">
    <source>
        <dbReference type="ARBA" id="ARBA00023082"/>
    </source>
</evidence>
<dbReference type="SUPFAM" id="SSF88659">
    <property type="entry name" value="Sigma3 and sigma4 domains of RNA polymerase sigma factors"/>
    <property type="match status" value="2"/>
</dbReference>
<dbReference type="InterPro" id="IPR009042">
    <property type="entry name" value="RNA_pol_sigma70_r1_2"/>
</dbReference>
<evidence type="ECO:0000256" key="6">
    <source>
        <dbReference type="SAM" id="MobiDB-lite"/>
    </source>
</evidence>
<dbReference type="InterPro" id="IPR007627">
    <property type="entry name" value="RNA_pol_sigma70_r2"/>
</dbReference>
<dbReference type="Proteomes" id="UP000662873">
    <property type="component" value="Chromosome"/>
</dbReference>
<dbReference type="InterPro" id="IPR007630">
    <property type="entry name" value="RNA_pol_sigma70_r4"/>
</dbReference>
<evidence type="ECO:0000256" key="5">
    <source>
        <dbReference type="RuleBase" id="RU362124"/>
    </source>
</evidence>
<feature type="domain" description="RNA polymerase sigma-70" evidence="8">
    <location>
        <begin position="302"/>
        <end position="328"/>
    </location>
</feature>
<dbReference type="Pfam" id="PF04539">
    <property type="entry name" value="Sigma70_r3"/>
    <property type="match status" value="1"/>
</dbReference>
<dbReference type="InterPro" id="IPR007624">
    <property type="entry name" value="RNA_pol_sigma70_r3"/>
</dbReference>
<evidence type="ECO:0000313" key="10">
    <source>
        <dbReference type="Proteomes" id="UP000662873"/>
    </source>
</evidence>
<dbReference type="FunFam" id="1.10.601.10:FF:000001">
    <property type="entry name" value="RNA polymerase sigma factor SigA"/>
    <property type="match status" value="1"/>
</dbReference>
<dbReference type="Gene3D" id="1.10.10.10">
    <property type="entry name" value="Winged helix-like DNA-binding domain superfamily/Winged helix DNA-binding domain"/>
    <property type="match status" value="2"/>
</dbReference>
<proteinExistence type="inferred from homology"/>
<feature type="region of interest" description="Disordered" evidence="6">
    <location>
        <begin position="1"/>
        <end position="71"/>
    </location>
</feature>
<dbReference type="InterPro" id="IPR013325">
    <property type="entry name" value="RNA_pol_sigma_r2"/>
</dbReference>
<dbReference type="NCBIfam" id="TIGR02937">
    <property type="entry name" value="sigma70-ECF"/>
    <property type="match status" value="1"/>
</dbReference>
<organism evidence="9 10">
    <name type="scientific">Candidatus Nitrosymbiomonas proteolyticus</name>
    <dbReference type="NCBI Taxonomy" id="2608984"/>
    <lineage>
        <taxon>Bacteria</taxon>
        <taxon>Bacillati</taxon>
        <taxon>Armatimonadota</taxon>
        <taxon>Armatimonadota incertae sedis</taxon>
        <taxon>Candidatus Nitrosymbiomonas</taxon>
    </lineage>
</organism>
<evidence type="ECO:0000313" key="9">
    <source>
        <dbReference type="EMBL" id="BBO24072.1"/>
    </source>
</evidence>
<accession>A0A809RW40</accession>
<dbReference type="SUPFAM" id="SSF88946">
    <property type="entry name" value="Sigma2 domain of RNA polymerase sigma factors"/>
    <property type="match status" value="1"/>
</dbReference>
<sequence>MPAEHGAVTQPRRGRAITVRTPGRSTYADPGLRRAVEDFSTEPADDDLIDIEAGDEEAEEAEEQPEHDDSEELEMWMRQTRRAQLLTPEQEVDLARRVQQGDMTAKRILIESNLRLVVSIAKKYNARGIPLADLIQEGNLGLIRAVEKFDWRKGFRFSTYATWWIRRAIARAIINQGRTIRIPVYVAELINKVVKTASRLQQEHQREATEDEIAREVGLSVDRVREMMRVAIEPISLETPVGEKDNSSIGDFVQSQNMPTPTDVTWNLIRREEIDGILGRLTSRERDVVRLRFGLDDGRARTLEEVGSELNVTRERVRQIELRAMKKLRHIGQELAAQGFTLTPSPNT</sequence>